<dbReference type="InterPro" id="IPR039276">
    <property type="entry name" value="SHH1/2"/>
</dbReference>
<dbReference type="GO" id="GO:0003682">
    <property type="term" value="F:chromatin binding"/>
    <property type="evidence" value="ECO:0007669"/>
    <property type="project" value="InterPro"/>
</dbReference>
<feature type="domain" description="SAWADEE" evidence="2">
    <location>
        <begin position="124"/>
        <end position="251"/>
    </location>
</feature>
<dbReference type="InterPro" id="IPR032001">
    <property type="entry name" value="SAWADEE_dom"/>
</dbReference>
<dbReference type="PANTHER" id="PTHR33827">
    <property type="entry name" value="PROTEIN SAWADEE HOMEODOMAIN HOMOLOG 2"/>
    <property type="match status" value="1"/>
</dbReference>
<dbReference type="EMBL" id="JAUJYO010000018">
    <property type="protein sequence ID" value="KAK1289409.1"/>
    <property type="molecule type" value="Genomic_DNA"/>
</dbReference>
<dbReference type="CDD" id="cd00024">
    <property type="entry name" value="CD_CSD"/>
    <property type="match status" value="1"/>
</dbReference>
<evidence type="ECO:0000313" key="4">
    <source>
        <dbReference type="Proteomes" id="UP001180020"/>
    </source>
</evidence>
<dbReference type="SUPFAM" id="SSF54160">
    <property type="entry name" value="Chromo domain-like"/>
    <property type="match status" value="1"/>
</dbReference>
<evidence type="ECO:0000256" key="1">
    <source>
        <dbReference type="SAM" id="MobiDB-lite"/>
    </source>
</evidence>
<dbReference type="InterPro" id="IPR016197">
    <property type="entry name" value="Chromo-like_dom_sf"/>
</dbReference>
<evidence type="ECO:0000259" key="2">
    <source>
        <dbReference type="Pfam" id="PF16719"/>
    </source>
</evidence>
<feature type="compositionally biased region" description="Basic and acidic residues" evidence="1">
    <location>
        <begin position="32"/>
        <end position="44"/>
    </location>
</feature>
<keyword evidence="4" id="KW-1185">Reference proteome</keyword>
<name>A0AAV9CKW2_ACOCL</name>
<proteinExistence type="predicted"/>
<reference evidence="3" key="1">
    <citation type="journal article" date="2023" name="Nat. Commun.">
        <title>Diploid and tetraploid genomes of Acorus and the evolution of monocots.</title>
        <authorList>
            <person name="Ma L."/>
            <person name="Liu K.W."/>
            <person name="Li Z."/>
            <person name="Hsiao Y.Y."/>
            <person name="Qi Y."/>
            <person name="Fu T."/>
            <person name="Tang G.D."/>
            <person name="Zhang D."/>
            <person name="Sun W.H."/>
            <person name="Liu D.K."/>
            <person name="Li Y."/>
            <person name="Chen G.Z."/>
            <person name="Liu X.D."/>
            <person name="Liao X.Y."/>
            <person name="Jiang Y.T."/>
            <person name="Yu X."/>
            <person name="Hao Y."/>
            <person name="Huang J."/>
            <person name="Zhao X.W."/>
            <person name="Ke S."/>
            <person name="Chen Y.Y."/>
            <person name="Wu W.L."/>
            <person name="Hsu J.L."/>
            <person name="Lin Y.F."/>
            <person name="Huang M.D."/>
            <person name="Li C.Y."/>
            <person name="Huang L."/>
            <person name="Wang Z.W."/>
            <person name="Zhao X."/>
            <person name="Zhong W.Y."/>
            <person name="Peng D.H."/>
            <person name="Ahmad S."/>
            <person name="Lan S."/>
            <person name="Zhang J.S."/>
            <person name="Tsai W.C."/>
            <person name="Van de Peer Y."/>
            <person name="Liu Z.J."/>
        </authorList>
    </citation>
    <scope>NUCLEOTIDE SEQUENCE</scope>
    <source>
        <strain evidence="3">CP</strain>
    </source>
</reference>
<dbReference type="Pfam" id="PF16719">
    <property type="entry name" value="SAWADEE"/>
    <property type="match status" value="1"/>
</dbReference>
<feature type="region of interest" description="Disordered" evidence="1">
    <location>
        <begin position="16"/>
        <end position="44"/>
    </location>
</feature>
<dbReference type="Proteomes" id="UP001180020">
    <property type="component" value="Unassembled WGS sequence"/>
</dbReference>
<dbReference type="AlphaFoldDB" id="A0AAV9CKW2"/>
<feature type="region of interest" description="Disordered" evidence="1">
    <location>
        <begin position="95"/>
        <end position="115"/>
    </location>
</feature>
<organism evidence="3 4">
    <name type="scientific">Acorus calamus</name>
    <name type="common">Sweet flag</name>
    <dbReference type="NCBI Taxonomy" id="4465"/>
    <lineage>
        <taxon>Eukaryota</taxon>
        <taxon>Viridiplantae</taxon>
        <taxon>Streptophyta</taxon>
        <taxon>Embryophyta</taxon>
        <taxon>Tracheophyta</taxon>
        <taxon>Spermatophyta</taxon>
        <taxon>Magnoliopsida</taxon>
        <taxon>Liliopsida</taxon>
        <taxon>Acoraceae</taxon>
        <taxon>Acorus</taxon>
    </lineage>
</organism>
<dbReference type="Gene3D" id="2.30.30.140">
    <property type="match status" value="1"/>
</dbReference>
<comment type="caution">
    <text evidence="3">The sequence shown here is derived from an EMBL/GenBank/DDBJ whole genome shotgun (WGS) entry which is preliminary data.</text>
</comment>
<accession>A0AAV9CKW2</accession>
<gene>
    <name evidence="3" type="primary">BET11</name>
    <name evidence="3" type="ORF">QJS10_CPB18g01025</name>
</gene>
<dbReference type="Gene3D" id="2.40.50.40">
    <property type="match status" value="1"/>
</dbReference>
<dbReference type="PANTHER" id="PTHR33827:SF3">
    <property type="entry name" value="OS09G0346900 PROTEIN"/>
    <property type="match status" value="1"/>
</dbReference>
<sequence length="256" mass="29417">MNPRRDYRGNRAALFDGIEEGGIRAASSYSSHEIDEHDNDNAHDGLQDRVSILKREHKWLQSKPKIHEFKEMPSPATTKQHVGMSKEMSLNPNKSETFPDAIPSNNALESTSDTRKGDVAVDVEFEFEARSRKDGAWYDVASFLTHRVHSSGEYEVLVRYVGYGAEEDEWVNVKNAVRERSLPLEPSECCNVKVGDLVLCFQDGRDQAMYYDAHVKEIRQRLHDIRGCRCLFLVHYDHDHTEEQVLLSRLCRRPSP</sequence>
<reference evidence="3" key="2">
    <citation type="submission" date="2023-06" db="EMBL/GenBank/DDBJ databases">
        <authorList>
            <person name="Ma L."/>
            <person name="Liu K.-W."/>
            <person name="Li Z."/>
            <person name="Hsiao Y.-Y."/>
            <person name="Qi Y."/>
            <person name="Fu T."/>
            <person name="Tang G."/>
            <person name="Zhang D."/>
            <person name="Sun W.-H."/>
            <person name="Liu D.-K."/>
            <person name="Li Y."/>
            <person name="Chen G.-Z."/>
            <person name="Liu X.-D."/>
            <person name="Liao X.-Y."/>
            <person name="Jiang Y.-T."/>
            <person name="Yu X."/>
            <person name="Hao Y."/>
            <person name="Huang J."/>
            <person name="Zhao X.-W."/>
            <person name="Ke S."/>
            <person name="Chen Y.-Y."/>
            <person name="Wu W.-L."/>
            <person name="Hsu J.-L."/>
            <person name="Lin Y.-F."/>
            <person name="Huang M.-D."/>
            <person name="Li C.-Y."/>
            <person name="Huang L."/>
            <person name="Wang Z.-W."/>
            <person name="Zhao X."/>
            <person name="Zhong W.-Y."/>
            <person name="Peng D.-H."/>
            <person name="Ahmad S."/>
            <person name="Lan S."/>
            <person name="Zhang J.-S."/>
            <person name="Tsai W.-C."/>
            <person name="Van De Peer Y."/>
            <person name="Liu Z.-J."/>
        </authorList>
    </citation>
    <scope>NUCLEOTIDE SEQUENCE</scope>
    <source>
        <strain evidence="3">CP</strain>
        <tissue evidence="3">Leaves</tissue>
    </source>
</reference>
<protein>
    <submittedName>
        <fullName evidence="3">Bet1-like SNARE 1-1</fullName>
    </submittedName>
</protein>
<evidence type="ECO:0000313" key="3">
    <source>
        <dbReference type="EMBL" id="KAK1289409.1"/>
    </source>
</evidence>